<dbReference type="CDD" id="cd03814">
    <property type="entry name" value="GT4-like"/>
    <property type="match status" value="1"/>
</dbReference>
<evidence type="ECO:0000313" key="2">
    <source>
        <dbReference type="EMBL" id="SEC18509.1"/>
    </source>
</evidence>
<dbReference type="Gene3D" id="3.40.50.2000">
    <property type="entry name" value="Glycogen Phosphorylase B"/>
    <property type="match status" value="2"/>
</dbReference>
<dbReference type="AlphaFoldDB" id="A0A1H4QG05"/>
<name>A0A1H4QG05_9BRAD</name>
<proteinExistence type="predicted"/>
<keyword evidence="2" id="KW-0808">Transferase</keyword>
<dbReference type="EMBL" id="FNTI01000001">
    <property type="protein sequence ID" value="SEC18509.1"/>
    <property type="molecule type" value="Genomic_DNA"/>
</dbReference>
<feature type="domain" description="Glycosyltransferase subfamily 4-like N-terminal" evidence="1">
    <location>
        <begin position="15"/>
        <end position="166"/>
    </location>
</feature>
<dbReference type="RefSeq" id="WP_074815929.1">
    <property type="nucleotide sequence ID" value="NZ_FNTI01000001.1"/>
</dbReference>
<dbReference type="PANTHER" id="PTHR45947">
    <property type="entry name" value="SULFOQUINOVOSYL TRANSFERASE SQD2"/>
    <property type="match status" value="1"/>
</dbReference>
<gene>
    <name evidence="2" type="ORF">SAMN05444171_0838</name>
</gene>
<dbReference type="InterPro" id="IPR028098">
    <property type="entry name" value="Glyco_trans_4-like_N"/>
</dbReference>
<dbReference type="OrthoDB" id="9802525at2"/>
<sequence>MTHILVATDAWHPQVNGVVRTLTMMAEAAKGFGVDVSFLTPQSFRTFAMPSYPDLRLALPSPWKIAELIDAAKPDSIHIATEGPIGLLVRRYCRKRGLPFTSSFHTRFPEYVSARSPIPESWVWRVLRWFHRPSQAVMAATPALAAELRMRGFRNVVLWSRGVDTSLFHPRDIDLCLPTPVFLSVGRVAVEKNLEAFLDLDLPGTKLIVGDGPARAALERKYPDAVFLGARHGEELAEIYAAADIFVFPSKTDTFGLVLLEALASGLPVAAFPVTGPRDVIGSAPVGVLSDDLHTACLEALHIPRETCIEFAAEHTWQASARVFVEHAQNISLADAEGDAVEFVAEDPHFAA</sequence>
<protein>
    <submittedName>
        <fullName evidence="2">Glycosyltransferase involved in cell wall bisynthesis</fullName>
    </submittedName>
</protein>
<dbReference type="SUPFAM" id="SSF53756">
    <property type="entry name" value="UDP-Glycosyltransferase/glycogen phosphorylase"/>
    <property type="match status" value="1"/>
</dbReference>
<dbReference type="InterPro" id="IPR050194">
    <property type="entry name" value="Glycosyltransferase_grp1"/>
</dbReference>
<accession>A0A1H4QG05</accession>
<dbReference type="Pfam" id="PF13692">
    <property type="entry name" value="Glyco_trans_1_4"/>
    <property type="match status" value="1"/>
</dbReference>
<reference evidence="2 3" key="1">
    <citation type="submission" date="2016-10" db="EMBL/GenBank/DDBJ databases">
        <authorList>
            <person name="de Groot N.N."/>
        </authorList>
    </citation>
    <scope>NUCLEOTIDE SEQUENCE [LARGE SCALE GENOMIC DNA]</scope>
    <source>
        <strain evidence="2 3">GAS522</strain>
    </source>
</reference>
<dbReference type="GO" id="GO:0016757">
    <property type="term" value="F:glycosyltransferase activity"/>
    <property type="evidence" value="ECO:0007669"/>
    <property type="project" value="TreeGrafter"/>
</dbReference>
<dbReference type="Proteomes" id="UP000183208">
    <property type="component" value="Unassembled WGS sequence"/>
</dbReference>
<organism evidence="2 3">
    <name type="scientific">Bradyrhizobium lablabi</name>
    <dbReference type="NCBI Taxonomy" id="722472"/>
    <lineage>
        <taxon>Bacteria</taxon>
        <taxon>Pseudomonadati</taxon>
        <taxon>Pseudomonadota</taxon>
        <taxon>Alphaproteobacteria</taxon>
        <taxon>Hyphomicrobiales</taxon>
        <taxon>Nitrobacteraceae</taxon>
        <taxon>Bradyrhizobium</taxon>
    </lineage>
</organism>
<evidence type="ECO:0000259" key="1">
    <source>
        <dbReference type="Pfam" id="PF13439"/>
    </source>
</evidence>
<dbReference type="PANTHER" id="PTHR45947:SF3">
    <property type="entry name" value="SULFOQUINOVOSYL TRANSFERASE SQD2"/>
    <property type="match status" value="1"/>
</dbReference>
<dbReference type="Pfam" id="PF13439">
    <property type="entry name" value="Glyco_transf_4"/>
    <property type="match status" value="1"/>
</dbReference>
<evidence type="ECO:0000313" key="3">
    <source>
        <dbReference type="Proteomes" id="UP000183208"/>
    </source>
</evidence>